<dbReference type="AlphaFoldDB" id="A0A146K8L7"/>
<gene>
    <name evidence="1" type="ORF">TPC1_16442</name>
</gene>
<reference evidence="1" key="1">
    <citation type="submission" date="2015-07" db="EMBL/GenBank/DDBJ databases">
        <title>Adaptation to a free-living lifestyle via gene acquisitions in the diplomonad Trepomonas sp. PC1.</title>
        <authorList>
            <person name="Xu F."/>
            <person name="Jerlstrom-Hultqvist J."/>
            <person name="Kolisko M."/>
            <person name="Simpson A.G.B."/>
            <person name="Roger A.J."/>
            <person name="Svard S.G."/>
            <person name="Andersson J.O."/>
        </authorList>
    </citation>
    <scope>NUCLEOTIDE SEQUENCE</scope>
    <source>
        <strain evidence="1">PC1</strain>
    </source>
</reference>
<dbReference type="SUPFAM" id="SSF52833">
    <property type="entry name" value="Thioredoxin-like"/>
    <property type="match status" value="1"/>
</dbReference>
<proteinExistence type="predicted"/>
<organism evidence="1">
    <name type="scientific">Trepomonas sp. PC1</name>
    <dbReference type="NCBI Taxonomy" id="1076344"/>
    <lineage>
        <taxon>Eukaryota</taxon>
        <taxon>Metamonada</taxon>
        <taxon>Diplomonadida</taxon>
        <taxon>Hexamitidae</taxon>
        <taxon>Hexamitinae</taxon>
        <taxon>Trepomonas</taxon>
    </lineage>
</organism>
<protein>
    <submittedName>
        <fullName evidence="1">Thioredoxin domain-containing protein</fullName>
    </submittedName>
</protein>
<name>A0A146K8L7_9EUKA</name>
<dbReference type="Gene3D" id="3.40.30.10">
    <property type="entry name" value="Glutaredoxin"/>
    <property type="match status" value="1"/>
</dbReference>
<accession>A0A146K8L7</accession>
<dbReference type="InterPro" id="IPR036249">
    <property type="entry name" value="Thioredoxin-like_sf"/>
</dbReference>
<evidence type="ECO:0000313" key="1">
    <source>
        <dbReference type="EMBL" id="JAP91819.1"/>
    </source>
</evidence>
<dbReference type="EMBL" id="GDID01004787">
    <property type="protein sequence ID" value="JAP91819.1"/>
    <property type="molecule type" value="Transcribed_RNA"/>
</dbReference>
<sequence>MFSQYENNDWYVPDAAAIAKLKAMQGLEMVIVHGTYCGDCLYTIPLVKNILKVWPAPVTECHVTPGQKASQNDSMGLMKKYNITRVPTIVLLKDKKEVCRVVEAPNDTIEKDFAKVL</sequence>